<accession>A0A9Q0JJK5</accession>
<name>A0A9Q0JJK5_9ROSI</name>
<feature type="compositionally biased region" description="Polar residues" evidence="1">
    <location>
        <begin position="544"/>
        <end position="555"/>
    </location>
</feature>
<feature type="region of interest" description="Disordered" evidence="1">
    <location>
        <begin position="284"/>
        <end position="322"/>
    </location>
</feature>
<dbReference type="PANTHER" id="PTHR36376:SF1">
    <property type="entry name" value="OS09G0514700 PROTEIN"/>
    <property type="match status" value="1"/>
</dbReference>
<comment type="caution">
    <text evidence="2">The sequence shown here is derived from an EMBL/GenBank/DDBJ whole genome shotgun (WGS) entry which is preliminary data.</text>
</comment>
<proteinExistence type="predicted"/>
<keyword evidence="3" id="KW-1185">Reference proteome</keyword>
<dbReference type="Proteomes" id="UP001141552">
    <property type="component" value="Unassembled WGS sequence"/>
</dbReference>
<dbReference type="PANTHER" id="PTHR36376">
    <property type="entry name" value="OS09G0514700 PROTEIN"/>
    <property type="match status" value="1"/>
</dbReference>
<reference evidence="2" key="2">
    <citation type="journal article" date="2023" name="Plants (Basel)">
        <title>Annotation of the Turnera subulata (Passifloraceae) Draft Genome Reveals the S-Locus Evolved after the Divergence of Turneroideae from Passifloroideae in a Stepwise Manner.</title>
        <authorList>
            <person name="Henning P.M."/>
            <person name="Roalson E.H."/>
            <person name="Mir W."/>
            <person name="McCubbin A.G."/>
            <person name="Shore J.S."/>
        </authorList>
    </citation>
    <scope>NUCLEOTIDE SEQUENCE</scope>
    <source>
        <strain evidence="2">F60SS</strain>
    </source>
</reference>
<evidence type="ECO:0000256" key="1">
    <source>
        <dbReference type="SAM" id="MobiDB-lite"/>
    </source>
</evidence>
<reference evidence="2" key="1">
    <citation type="submission" date="2022-02" db="EMBL/GenBank/DDBJ databases">
        <authorList>
            <person name="Henning P.M."/>
            <person name="McCubbin A.G."/>
            <person name="Shore J.S."/>
        </authorList>
    </citation>
    <scope>NUCLEOTIDE SEQUENCE</scope>
    <source>
        <strain evidence="2">F60SS</strain>
        <tissue evidence="2">Leaves</tissue>
    </source>
</reference>
<dbReference type="OrthoDB" id="603754at2759"/>
<evidence type="ECO:0000313" key="3">
    <source>
        <dbReference type="Proteomes" id="UP001141552"/>
    </source>
</evidence>
<dbReference type="AlphaFoldDB" id="A0A9Q0JJK5"/>
<protein>
    <submittedName>
        <fullName evidence="2">Uncharacterized protein</fullName>
    </submittedName>
</protein>
<gene>
    <name evidence="2" type="ORF">Tsubulata_032725</name>
</gene>
<feature type="region of interest" description="Disordered" evidence="1">
    <location>
        <begin position="466"/>
        <end position="588"/>
    </location>
</feature>
<feature type="compositionally biased region" description="Polar residues" evidence="1">
    <location>
        <begin position="575"/>
        <end position="588"/>
    </location>
</feature>
<evidence type="ECO:0000313" key="2">
    <source>
        <dbReference type="EMBL" id="KAJ4844019.1"/>
    </source>
</evidence>
<feature type="compositionally biased region" description="Polar residues" evidence="1">
    <location>
        <begin position="497"/>
        <end position="518"/>
    </location>
</feature>
<organism evidence="2 3">
    <name type="scientific">Turnera subulata</name>
    <dbReference type="NCBI Taxonomy" id="218843"/>
    <lineage>
        <taxon>Eukaryota</taxon>
        <taxon>Viridiplantae</taxon>
        <taxon>Streptophyta</taxon>
        <taxon>Embryophyta</taxon>
        <taxon>Tracheophyta</taxon>
        <taxon>Spermatophyta</taxon>
        <taxon>Magnoliopsida</taxon>
        <taxon>eudicotyledons</taxon>
        <taxon>Gunneridae</taxon>
        <taxon>Pentapetalae</taxon>
        <taxon>rosids</taxon>
        <taxon>fabids</taxon>
        <taxon>Malpighiales</taxon>
        <taxon>Passifloraceae</taxon>
        <taxon>Turnera</taxon>
    </lineage>
</organism>
<sequence length="588" mass="63927">MANKVGEDFYRKLSRKELQSLCKKYGLPARTSSYEMAESLRSYFLVSEILQRRDLSVSSTGKSFSKIQEAPVPTPPVVPLQPEAPPDVTGNVTALFPTSVADGFVPGSNPGERHGIGSGNAESVKVQSCAGCEANNKEKFDGLAENLPEASQLQFDSRGAETSVNHLEQPVNLPGRVHLGEVSQFDCSHANVAAHPEEGASLSMKTSSRAPASFQFYVSSEQGIKLCVDLNSGPSDWINKYRNQVSLCENVSYSRSQTFHQELGRVGENNKKLKTSFVQGVHPDRAIDGYAQREPSPSSVVENDDIGTDKSGGGSKSLMPSPTVPYNADVDVSKCFVESHQLVSSNPNTDVDNNIISNTESSMQNGYAAALDSDITDVPVENTACNFAVNYISEGSADVTIEHQRSKNNDEVCENSNLQNSCSLENSSVKLPGYLPSHSTEMQLSEPENYHEDASDKLVTLVHSKPSAESGQDALGNSRDDEPSGNDLPTCSEDQDWSNAGNGRESSVCSQVENSNEKTCLVPGTEQPNNELHRKRLRLENESHNSGGNRSSRTLRSAKHFAEEAFPRRSKRLVSKNSQAKATTHSWM</sequence>
<feature type="region of interest" description="Disordered" evidence="1">
    <location>
        <begin position="433"/>
        <end position="454"/>
    </location>
</feature>
<dbReference type="EMBL" id="JAKUCV010002073">
    <property type="protein sequence ID" value="KAJ4844019.1"/>
    <property type="molecule type" value="Genomic_DNA"/>
</dbReference>